<dbReference type="Gene3D" id="1.10.600.10">
    <property type="entry name" value="Farnesyl Diphosphate Synthase"/>
    <property type="match status" value="1"/>
</dbReference>
<comment type="cofactor">
    <cofactor evidence="1">
        <name>Mg(2+)</name>
        <dbReference type="ChEBI" id="CHEBI:18420"/>
    </cofactor>
</comment>
<evidence type="ECO:0000256" key="3">
    <source>
        <dbReference type="ARBA" id="ARBA00022679"/>
    </source>
</evidence>
<evidence type="ECO:0000256" key="4">
    <source>
        <dbReference type="ARBA" id="ARBA00022723"/>
    </source>
</evidence>
<evidence type="ECO:0000313" key="8">
    <source>
        <dbReference type="Proteomes" id="UP000230093"/>
    </source>
</evidence>
<reference evidence="8" key="1">
    <citation type="submission" date="2017-09" db="EMBL/GenBank/DDBJ databases">
        <title>Depth-based differentiation of microbial function through sediment-hosted aquifers and enrichment of novel symbionts in the deep terrestrial subsurface.</title>
        <authorList>
            <person name="Probst A.J."/>
            <person name="Ladd B."/>
            <person name="Jarett J.K."/>
            <person name="Geller-Mcgrath D.E."/>
            <person name="Sieber C.M.K."/>
            <person name="Emerson J.B."/>
            <person name="Anantharaman K."/>
            <person name="Thomas B.C."/>
            <person name="Malmstrom R."/>
            <person name="Stieglmeier M."/>
            <person name="Klingl A."/>
            <person name="Woyke T."/>
            <person name="Ryan C.M."/>
            <person name="Banfield J.F."/>
        </authorList>
    </citation>
    <scope>NUCLEOTIDE SEQUENCE [LARGE SCALE GENOMIC DNA]</scope>
</reference>
<comment type="caution">
    <text evidence="7">The sequence shown here is derived from an EMBL/GenBank/DDBJ whole genome shotgun (WGS) entry which is preliminary data.</text>
</comment>
<dbReference type="GO" id="GO:0004659">
    <property type="term" value="F:prenyltransferase activity"/>
    <property type="evidence" value="ECO:0007669"/>
    <property type="project" value="InterPro"/>
</dbReference>
<dbReference type="Proteomes" id="UP000230093">
    <property type="component" value="Unassembled WGS sequence"/>
</dbReference>
<protein>
    <recommendedName>
        <fullName evidence="9">Polyprenyl synthetase family protein</fullName>
    </recommendedName>
</protein>
<dbReference type="GO" id="GO:0046872">
    <property type="term" value="F:metal ion binding"/>
    <property type="evidence" value="ECO:0007669"/>
    <property type="project" value="UniProtKB-KW"/>
</dbReference>
<dbReference type="EMBL" id="PEZT01000015">
    <property type="protein sequence ID" value="PIS09221.1"/>
    <property type="molecule type" value="Genomic_DNA"/>
</dbReference>
<dbReference type="SUPFAM" id="SSF48576">
    <property type="entry name" value="Terpenoid synthases"/>
    <property type="match status" value="1"/>
</dbReference>
<proteinExistence type="inferred from homology"/>
<dbReference type="PROSITE" id="PS00723">
    <property type="entry name" value="POLYPRENYL_SYNTHASE_1"/>
    <property type="match status" value="1"/>
</dbReference>
<name>A0A2H0W990_9BACT</name>
<dbReference type="SFLD" id="SFLDS00005">
    <property type="entry name" value="Isoprenoid_Synthase_Type_I"/>
    <property type="match status" value="1"/>
</dbReference>
<evidence type="ECO:0000313" key="7">
    <source>
        <dbReference type="EMBL" id="PIS09221.1"/>
    </source>
</evidence>
<evidence type="ECO:0000256" key="1">
    <source>
        <dbReference type="ARBA" id="ARBA00001946"/>
    </source>
</evidence>
<dbReference type="PROSITE" id="PS00444">
    <property type="entry name" value="POLYPRENYL_SYNTHASE_2"/>
    <property type="match status" value="1"/>
</dbReference>
<dbReference type="PANTHER" id="PTHR12001">
    <property type="entry name" value="GERANYLGERANYL PYROPHOSPHATE SYNTHASE"/>
    <property type="match status" value="1"/>
</dbReference>
<evidence type="ECO:0000256" key="2">
    <source>
        <dbReference type="ARBA" id="ARBA00006706"/>
    </source>
</evidence>
<keyword evidence="4" id="KW-0479">Metal-binding</keyword>
<dbReference type="Pfam" id="PF00348">
    <property type="entry name" value="polyprenyl_synt"/>
    <property type="match status" value="1"/>
</dbReference>
<comment type="similarity">
    <text evidence="2 6">Belongs to the FPP/GGPP synthase family.</text>
</comment>
<evidence type="ECO:0000256" key="6">
    <source>
        <dbReference type="RuleBase" id="RU004466"/>
    </source>
</evidence>
<dbReference type="AlphaFoldDB" id="A0A2H0W990"/>
<dbReference type="GO" id="GO:0008299">
    <property type="term" value="P:isoprenoid biosynthetic process"/>
    <property type="evidence" value="ECO:0007669"/>
    <property type="project" value="InterPro"/>
</dbReference>
<dbReference type="InterPro" id="IPR000092">
    <property type="entry name" value="Polyprenyl_synt"/>
</dbReference>
<keyword evidence="5" id="KW-0460">Magnesium</keyword>
<keyword evidence="3 6" id="KW-0808">Transferase</keyword>
<accession>A0A2H0W990</accession>
<dbReference type="InterPro" id="IPR033749">
    <property type="entry name" value="Polyprenyl_synt_CS"/>
</dbReference>
<gene>
    <name evidence="7" type="ORF">COT75_02540</name>
</gene>
<dbReference type="PANTHER" id="PTHR12001:SF85">
    <property type="entry name" value="SHORT CHAIN ISOPRENYL DIPHOSPHATE SYNTHASE"/>
    <property type="match status" value="1"/>
</dbReference>
<sequence>MEELISFNKVFDQKLLDFVEKEQEKAYKLEPLFLEAILEIKRLIKAGGKRLRPFLAYKAFKAYQGKSKNIWSACLSLELIHCFALIHDDIMDKPFLRRGEKTCFRKLGLNKALLVGDLALSLADQLSPSEAKEYFSKLKLEMIAGQWLDITSFKPQNIKEKLTLKIITLKTSDYTFSRPLQIGGVLAGAGQTQINFLNKLGCKLGFVFQIQDDILDAFGNKKRLGKNIGQDIKSGKKTLLLAYLIQTLNKTKDRKLKKNLIKKLGGLKLSQKDFHWIKSLMVELGVLEKARAKAKLFKSQAKEEIFNLKISKKDKEFFIQLTDNLLEREK</sequence>
<dbReference type="InterPro" id="IPR008949">
    <property type="entry name" value="Isoprenoid_synthase_dom_sf"/>
</dbReference>
<evidence type="ECO:0000256" key="5">
    <source>
        <dbReference type="ARBA" id="ARBA00022842"/>
    </source>
</evidence>
<dbReference type="SFLD" id="SFLDG01017">
    <property type="entry name" value="Polyprenyl_Transferase_Like"/>
    <property type="match status" value="1"/>
</dbReference>
<dbReference type="CDD" id="cd00685">
    <property type="entry name" value="Trans_IPPS_HT"/>
    <property type="match status" value="1"/>
</dbReference>
<organism evidence="7 8">
    <name type="scientific">Candidatus Beckwithbacteria bacterium CG10_big_fil_rev_8_21_14_0_10_34_10</name>
    <dbReference type="NCBI Taxonomy" id="1974495"/>
    <lineage>
        <taxon>Bacteria</taxon>
        <taxon>Candidatus Beckwithiibacteriota</taxon>
    </lineage>
</organism>
<evidence type="ECO:0008006" key="9">
    <source>
        <dbReference type="Google" id="ProtNLM"/>
    </source>
</evidence>